<keyword evidence="7" id="KW-0677">Repeat</keyword>
<keyword evidence="9 13" id="KW-0326">Glycosidase</keyword>
<keyword evidence="8 13" id="KW-0378">Hydrolase</keyword>
<feature type="active site" evidence="12">
    <location>
        <position position="299"/>
    </location>
</feature>
<reference evidence="15" key="2">
    <citation type="submission" date="2021-12" db="EMBL/GenBank/DDBJ databases">
        <title>Resequencing data analysis of finger millet.</title>
        <authorList>
            <person name="Hatakeyama M."/>
            <person name="Aluri S."/>
            <person name="Balachadran M.T."/>
            <person name="Sivarajan S.R."/>
            <person name="Poveda L."/>
            <person name="Shimizu-Inatsugi R."/>
            <person name="Schlapbach R."/>
            <person name="Sreeman S.M."/>
            <person name="Shimizu K.K."/>
        </authorList>
    </citation>
    <scope>NUCLEOTIDE SEQUENCE</scope>
</reference>
<protein>
    <recommendedName>
        <fullName evidence="3">endo-polygalacturonase</fullName>
        <ecNumber evidence="3">3.2.1.15</ecNumber>
    </recommendedName>
</protein>
<keyword evidence="16" id="KW-1185">Reference proteome</keyword>
<organism evidence="15 16">
    <name type="scientific">Eleusine coracana subsp. coracana</name>
    <dbReference type="NCBI Taxonomy" id="191504"/>
    <lineage>
        <taxon>Eukaryota</taxon>
        <taxon>Viridiplantae</taxon>
        <taxon>Streptophyta</taxon>
        <taxon>Embryophyta</taxon>
        <taxon>Tracheophyta</taxon>
        <taxon>Spermatophyta</taxon>
        <taxon>Magnoliopsida</taxon>
        <taxon>Liliopsida</taxon>
        <taxon>Poales</taxon>
        <taxon>Poaceae</taxon>
        <taxon>PACMAD clade</taxon>
        <taxon>Chloridoideae</taxon>
        <taxon>Cynodonteae</taxon>
        <taxon>Eleusininae</taxon>
        <taxon>Eleusine</taxon>
    </lineage>
</organism>
<evidence type="ECO:0000313" key="16">
    <source>
        <dbReference type="Proteomes" id="UP001054889"/>
    </source>
</evidence>
<dbReference type="AlphaFoldDB" id="A0AAV5FUA6"/>
<feature type="region of interest" description="Disordered" evidence="14">
    <location>
        <begin position="508"/>
        <end position="530"/>
    </location>
</feature>
<evidence type="ECO:0000256" key="2">
    <source>
        <dbReference type="ARBA" id="ARBA00008834"/>
    </source>
</evidence>
<proteinExistence type="inferred from homology"/>
<evidence type="ECO:0000256" key="1">
    <source>
        <dbReference type="ARBA" id="ARBA00004191"/>
    </source>
</evidence>
<evidence type="ECO:0000256" key="14">
    <source>
        <dbReference type="SAM" id="MobiDB-lite"/>
    </source>
</evidence>
<dbReference type="GO" id="GO:0071555">
    <property type="term" value="P:cell wall organization"/>
    <property type="evidence" value="ECO:0007669"/>
    <property type="project" value="UniProtKB-KW"/>
</dbReference>
<comment type="similarity">
    <text evidence="2 13">Belongs to the glycosyl hydrolase 28 family.</text>
</comment>
<evidence type="ECO:0000256" key="6">
    <source>
        <dbReference type="ARBA" id="ARBA00022729"/>
    </source>
</evidence>
<dbReference type="Pfam" id="PF00295">
    <property type="entry name" value="Glyco_hydro_28"/>
    <property type="match status" value="1"/>
</dbReference>
<evidence type="ECO:0000313" key="15">
    <source>
        <dbReference type="EMBL" id="GJN37831.1"/>
    </source>
</evidence>
<evidence type="ECO:0000256" key="10">
    <source>
        <dbReference type="ARBA" id="ARBA00023316"/>
    </source>
</evidence>
<keyword evidence="5" id="KW-0964">Secreted</keyword>
<evidence type="ECO:0000256" key="9">
    <source>
        <dbReference type="ARBA" id="ARBA00023295"/>
    </source>
</evidence>
<sequence length="530" mass="57397">MPALRAAAPSVRWRSGGGAPGARTKTRTHLHQQHATTTGADSAATFKKAGFWAHRKILAETTNKPPKAAAPPPESGGDLLNIESFGAVGDGRSDDTKAFLNAWAKACSSPQPAVLVVPAGKKYLIKETPLSGPCKSEITFQIDGTLVAPEDKSNWNKQGYPHWISFTNVDRLTVTGKGTLDGTGKSSWKNSCRVNKKNPCTIAPAALTFTSCNHIKVQGIKLLNSPQVHLDIQYSKDVTLTDITITSPSSAPEADGIHLWNSEDIRIIKPVIKSGDDCISIATGVKNLYAYKVECGPGHGISIGSLGKGNSKAEVSNITIDSAHVTGTLYGARIKTWQGGSGYAKDIKFLNMVMDKVKHPIYIDQYYCNQMDPTNPNPCEEQKSAVEISNVLFKNIKGTGTTKDVISIHCSKSFPCREVVLQEIDLKMKGKKNAAMSSCDRIWRVLFLHCRRLDMKGSGTTKDVISLHCSKSFPCQDVVLQDIDLKMKGGAKKTISSYENVMLKQSSNVSPAPCTSVVTKKDHVPEDNND</sequence>
<comment type="catalytic activity">
    <reaction evidence="11">
        <text>(1,4-alpha-D-galacturonosyl)n+m + H2O = (1,4-alpha-D-galacturonosyl)n + (1,4-alpha-D-galacturonosyl)m.</text>
        <dbReference type="EC" id="3.2.1.15"/>
    </reaction>
</comment>
<comment type="subcellular location">
    <subcellularLocation>
        <location evidence="1">Secreted</location>
        <location evidence="1">Cell wall</location>
    </subcellularLocation>
</comment>
<dbReference type="Proteomes" id="UP001054889">
    <property type="component" value="Unassembled WGS sequence"/>
</dbReference>
<dbReference type="InterPro" id="IPR012334">
    <property type="entry name" value="Pectin_lyas_fold"/>
</dbReference>
<dbReference type="PROSITE" id="PS00502">
    <property type="entry name" value="POLYGALACTURONASE"/>
    <property type="match status" value="1"/>
</dbReference>
<comment type="caution">
    <text evidence="15">The sequence shown here is derived from an EMBL/GenBank/DDBJ whole genome shotgun (WGS) entry which is preliminary data.</text>
</comment>
<keyword evidence="10" id="KW-0961">Cell wall biogenesis/degradation</keyword>
<dbReference type="EC" id="3.2.1.15" evidence="3"/>
<evidence type="ECO:0000256" key="4">
    <source>
        <dbReference type="ARBA" id="ARBA00022512"/>
    </source>
</evidence>
<evidence type="ECO:0000256" key="11">
    <source>
        <dbReference type="ARBA" id="ARBA00034074"/>
    </source>
</evidence>
<dbReference type="InterPro" id="IPR000743">
    <property type="entry name" value="Glyco_hydro_28"/>
</dbReference>
<evidence type="ECO:0000256" key="7">
    <source>
        <dbReference type="ARBA" id="ARBA00022737"/>
    </source>
</evidence>
<gene>
    <name evidence="15" type="primary">gb26824</name>
    <name evidence="15" type="ORF">PR202_gb26824</name>
</gene>
<reference evidence="15" key="1">
    <citation type="journal article" date="2018" name="DNA Res.">
        <title>Multiple hybrid de novo genome assembly of finger millet, an orphan allotetraploid crop.</title>
        <authorList>
            <person name="Hatakeyama M."/>
            <person name="Aluri S."/>
            <person name="Balachadran M.T."/>
            <person name="Sivarajan S.R."/>
            <person name="Patrignani A."/>
            <person name="Gruter S."/>
            <person name="Poveda L."/>
            <person name="Shimizu-Inatsugi R."/>
            <person name="Baeten J."/>
            <person name="Francoijs K.J."/>
            <person name="Nataraja K.N."/>
            <person name="Reddy Y.A.N."/>
            <person name="Phadnis S."/>
            <person name="Ravikumar R.L."/>
            <person name="Schlapbach R."/>
            <person name="Sreeman S.M."/>
            <person name="Shimizu K.K."/>
        </authorList>
    </citation>
    <scope>NUCLEOTIDE SEQUENCE</scope>
</reference>
<evidence type="ECO:0000256" key="5">
    <source>
        <dbReference type="ARBA" id="ARBA00022525"/>
    </source>
</evidence>
<dbReference type="FunFam" id="2.160.20.10:FF:000032">
    <property type="entry name" value="Pectin lyase-like superfamily protein"/>
    <property type="match status" value="1"/>
</dbReference>
<dbReference type="PANTHER" id="PTHR31375">
    <property type="match status" value="1"/>
</dbReference>
<dbReference type="InterPro" id="IPR011050">
    <property type="entry name" value="Pectin_lyase_fold/virulence"/>
</dbReference>
<dbReference type="SUPFAM" id="SSF51126">
    <property type="entry name" value="Pectin lyase-like"/>
    <property type="match status" value="2"/>
</dbReference>
<feature type="compositionally biased region" description="Basic and acidic residues" evidence="14">
    <location>
        <begin position="519"/>
        <end position="530"/>
    </location>
</feature>
<evidence type="ECO:0000256" key="13">
    <source>
        <dbReference type="RuleBase" id="RU361169"/>
    </source>
</evidence>
<dbReference type="GO" id="GO:0005975">
    <property type="term" value="P:carbohydrate metabolic process"/>
    <property type="evidence" value="ECO:0007669"/>
    <property type="project" value="InterPro"/>
</dbReference>
<feature type="region of interest" description="Disordered" evidence="14">
    <location>
        <begin position="1"/>
        <end position="28"/>
    </location>
</feature>
<name>A0AAV5FUA6_ELECO</name>
<dbReference type="Gene3D" id="2.160.20.10">
    <property type="entry name" value="Single-stranded right-handed beta-helix, Pectin lyase-like"/>
    <property type="match status" value="2"/>
</dbReference>
<evidence type="ECO:0000256" key="3">
    <source>
        <dbReference type="ARBA" id="ARBA00012736"/>
    </source>
</evidence>
<keyword evidence="4" id="KW-0134">Cell wall</keyword>
<evidence type="ECO:0000256" key="12">
    <source>
        <dbReference type="PROSITE-ProRule" id="PRU10052"/>
    </source>
</evidence>
<keyword evidence="6" id="KW-0732">Signal</keyword>
<dbReference type="GO" id="GO:0004650">
    <property type="term" value="F:polygalacturonase activity"/>
    <property type="evidence" value="ECO:0007669"/>
    <property type="project" value="UniProtKB-EC"/>
</dbReference>
<evidence type="ECO:0000256" key="8">
    <source>
        <dbReference type="ARBA" id="ARBA00022801"/>
    </source>
</evidence>
<dbReference type="EMBL" id="BQKI01000095">
    <property type="protein sequence ID" value="GJN37831.1"/>
    <property type="molecule type" value="Genomic_DNA"/>
</dbReference>
<accession>A0AAV5FUA6</accession>